<dbReference type="Gene3D" id="1.10.1760.20">
    <property type="match status" value="1"/>
</dbReference>
<keyword evidence="1" id="KW-1133">Transmembrane helix</keyword>
<gene>
    <name evidence="2" type="ORF">NFX39_05020</name>
</gene>
<keyword evidence="1" id="KW-0812">Transmembrane</keyword>
<dbReference type="RefSeq" id="WP_252443606.1">
    <property type="nucleotide sequence ID" value="NZ_JAMWYK010000005.1"/>
</dbReference>
<accession>A0ABT0ZR61</accession>
<dbReference type="Pfam" id="PF12822">
    <property type="entry name" value="ECF_trnsprt"/>
    <property type="match status" value="1"/>
</dbReference>
<feature type="transmembrane region" description="Helical" evidence="1">
    <location>
        <begin position="86"/>
        <end position="107"/>
    </location>
</feature>
<evidence type="ECO:0000256" key="1">
    <source>
        <dbReference type="SAM" id="Phobius"/>
    </source>
</evidence>
<protein>
    <submittedName>
        <fullName evidence="2">Folate family ECF transporter S component</fullName>
    </submittedName>
</protein>
<keyword evidence="3" id="KW-1185">Reference proteome</keyword>
<dbReference type="EMBL" id="JAMWYK010000005">
    <property type="protein sequence ID" value="MCO0832440.1"/>
    <property type="molecule type" value="Genomic_DNA"/>
</dbReference>
<name>A0ABT0ZR61_9LACO</name>
<evidence type="ECO:0000313" key="3">
    <source>
        <dbReference type="Proteomes" id="UP001523234"/>
    </source>
</evidence>
<proteinExistence type="predicted"/>
<evidence type="ECO:0000313" key="2">
    <source>
        <dbReference type="EMBL" id="MCO0832440.1"/>
    </source>
</evidence>
<dbReference type="Proteomes" id="UP001523234">
    <property type="component" value="Unassembled WGS sequence"/>
</dbReference>
<feature type="transmembrane region" description="Helical" evidence="1">
    <location>
        <begin position="119"/>
        <end position="144"/>
    </location>
</feature>
<sequence length="193" mass="21634">MNNQTRTSFKRWALPTLTVQQLVLLSALIALSFILGRVSITTQLIRVTFVFLASSLMGKFFGPLWTAMTMVLLDFVKVTFFGGGQWSPVMAIGVLVAGLIYGGLFYQEKQTDKVALWKVVVAVLLITIVVNLIINTGALVIMYSQHKSVSVFFSMMATRLPKNIIFFPIQLVMTYFVLNNPIVKDISKRLFKS</sequence>
<reference evidence="2 3" key="1">
    <citation type="submission" date="2022-06" db="EMBL/GenBank/DDBJ databases">
        <title>Fructobacillus taiwanensis sp. nov., isolated from the honeybee.</title>
        <authorList>
            <person name="Chen Y.-S."/>
            <person name="Wang L.-T."/>
            <person name="Lee Y.-S."/>
            <person name="Chang Y.-C."/>
            <person name="Wu H.-C."/>
            <person name="Liao C.-Y."/>
            <person name="Chen W.-H."/>
            <person name="Deng J.-N."/>
            <person name="Wang Y.-H."/>
        </authorList>
    </citation>
    <scope>NUCLEOTIDE SEQUENCE [LARGE SCALE GENOMIC DNA]</scope>
    <source>
        <strain evidence="2 3">W13</strain>
    </source>
</reference>
<dbReference type="InterPro" id="IPR030949">
    <property type="entry name" value="ECF_S_folate_fam"/>
</dbReference>
<feature type="transmembrane region" description="Helical" evidence="1">
    <location>
        <begin position="47"/>
        <end position="66"/>
    </location>
</feature>
<dbReference type="NCBIfam" id="TIGR04518">
    <property type="entry name" value="ECF_S_folT_fam"/>
    <property type="match status" value="1"/>
</dbReference>
<comment type="caution">
    <text evidence="2">The sequence shown here is derived from an EMBL/GenBank/DDBJ whole genome shotgun (WGS) entry which is preliminary data.</text>
</comment>
<feature type="transmembrane region" description="Helical" evidence="1">
    <location>
        <begin position="164"/>
        <end position="183"/>
    </location>
</feature>
<feature type="transmembrane region" description="Helical" evidence="1">
    <location>
        <begin position="12"/>
        <end position="35"/>
    </location>
</feature>
<organism evidence="2 3">
    <name type="scientific">Fructobacillus apis</name>
    <dbReference type="NCBI Taxonomy" id="2935017"/>
    <lineage>
        <taxon>Bacteria</taxon>
        <taxon>Bacillati</taxon>
        <taxon>Bacillota</taxon>
        <taxon>Bacilli</taxon>
        <taxon>Lactobacillales</taxon>
        <taxon>Lactobacillaceae</taxon>
        <taxon>Fructobacillus</taxon>
    </lineage>
</organism>
<dbReference type="InterPro" id="IPR024529">
    <property type="entry name" value="ECF_trnsprt_substrate-spec"/>
</dbReference>
<keyword evidence="1" id="KW-0472">Membrane</keyword>